<feature type="binding site" evidence="14">
    <location>
        <position position="374"/>
    </location>
    <ligand>
        <name>Ca(2+)</name>
        <dbReference type="ChEBI" id="CHEBI:29108"/>
        <label>5</label>
    </ligand>
</feature>
<feature type="signal peptide" evidence="17">
    <location>
        <begin position="1"/>
        <end position="24"/>
    </location>
</feature>
<dbReference type="PROSITE" id="PS00024">
    <property type="entry name" value="HEMOPEXIN"/>
    <property type="match status" value="1"/>
</dbReference>
<evidence type="ECO:0000259" key="18">
    <source>
        <dbReference type="SMART" id="SM00235"/>
    </source>
</evidence>
<feature type="binding site" evidence="13">
    <location>
        <position position="224"/>
    </location>
    <ligand>
        <name>Zn(2+)</name>
        <dbReference type="ChEBI" id="CHEBI:29105"/>
        <label>2</label>
        <note>catalytic</note>
    </ligand>
</feature>
<comment type="similarity">
    <text evidence="1">Belongs to the peptidase M10A family.</text>
</comment>
<dbReference type="EMBL" id="JBBPFD010000020">
    <property type="protein sequence ID" value="KAK7884403.1"/>
    <property type="molecule type" value="Genomic_DNA"/>
</dbReference>
<reference evidence="20" key="1">
    <citation type="submission" date="2024-04" db="EMBL/GenBank/DDBJ databases">
        <title>Salinicola lusitanus LLJ914,a marine bacterium isolated from the Okinawa Trough.</title>
        <authorList>
            <person name="Li J."/>
        </authorList>
    </citation>
    <scope>NUCLEOTIDE SEQUENCE [LARGE SCALE GENOMIC DNA]</scope>
</reference>
<feature type="binding site" evidence="14">
    <location>
        <position position="232"/>
    </location>
    <ligand>
        <name>Zn(2+)</name>
        <dbReference type="ChEBI" id="CHEBI:29105"/>
        <label>2</label>
        <note>catalytic</note>
    </ligand>
</feature>
<feature type="domain" description="Peptidase metallopeptidase" evidence="18">
    <location>
        <begin position="103"/>
        <end position="259"/>
    </location>
</feature>
<dbReference type="InterPro" id="IPR001818">
    <property type="entry name" value="Pept_M10_metallopeptidase"/>
</dbReference>
<feature type="binding site" evidence="14">
    <location>
        <position position="156"/>
    </location>
    <ligand>
        <name>Ca(2+)</name>
        <dbReference type="ChEBI" id="CHEBI:29108"/>
        <label>2</label>
    </ligand>
</feature>
<evidence type="ECO:0000256" key="7">
    <source>
        <dbReference type="ARBA" id="ARBA00022833"/>
    </source>
</evidence>
<name>A0AAW0N3E2_9GOBI</name>
<dbReference type="PROSITE" id="PS51642">
    <property type="entry name" value="HEMOPEXIN_2"/>
    <property type="match status" value="3"/>
</dbReference>
<dbReference type="GO" id="GO:0031012">
    <property type="term" value="C:extracellular matrix"/>
    <property type="evidence" value="ECO:0007669"/>
    <property type="project" value="InterPro"/>
</dbReference>
<feature type="binding site" evidence="14">
    <location>
        <position position="282"/>
    </location>
    <ligand>
        <name>Ca(2+)</name>
        <dbReference type="ChEBI" id="CHEBI:29108"/>
        <label>4</label>
    </ligand>
</feature>
<feature type="binding site" evidence="14">
    <location>
        <position position="331"/>
    </location>
    <ligand>
        <name>Ca(2+)</name>
        <dbReference type="ChEBI" id="CHEBI:29108"/>
        <label>5</label>
    </ligand>
</feature>
<feature type="repeat" description="Hemopexin" evidence="15">
    <location>
        <begin position="325"/>
        <end position="363"/>
    </location>
</feature>
<feature type="binding site" evidence="14">
    <location>
        <position position="196"/>
    </location>
    <ligand>
        <name>Ca(2+)</name>
        <dbReference type="ChEBI" id="CHEBI:29108"/>
        <label>3</label>
    </ligand>
</feature>
<dbReference type="Pfam" id="PF01471">
    <property type="entry name" value="PG_binding_1"/>
    <property type="match status" value="1"/>
</dbReference>
<evidence type="ECO:0000256" key="4">
    <source>
        <dbReference type="ARBA" id="ARBA00022729"/>
    </source>
</evidence>
<evidence type="ECO:0000256" key="9">
    <source>
        <dbReference type="ARBA" id="ARBA00023049"/>
    </source>
</evidence>
<dbReference type="GO" id="GO:0005615">
    <property type="term" value="C:extracellular space"/>
    <property type="evidence" value="ECO:0007669"/>
    <property type="project" value="TreeGrafter"/>
</dbReference>
<keyword evidence="10" id="KW-0865">Zymogen</keyword>
<evidence type="ECO:0000313" key="19">
    <source>
        <dbReference type="EMBL" id="KAK7884403.1"/>
    </source>
</evidence>
<proteinExistence type="inferred from homology"/>
<dbReference type="Gene3D" id="3.40.390.10">
    <property type="entry name" value="Collagenase (Catalytic Domain)"/>
    <property type="match status" value="1"/>
</dbReference>
<dbReference type="Pfam" id="PF00413">
    <property type="entry name" value="Peptidase_M10"/>
    <property type="match status" value="1"/>
</dbReference>
<evidence type="ECO:0000256" key="13">
    <source>
        <dbReference type="PIRSR" id="PIRSR001191-2"/>
    </source>
</evidence>
<evidence type="ECO:0000256" key="6">
    <source>
        <dbReference type="ARBA" id="ARBA00022801"/>
    </source>
</evidence>
<evidence type="ECO:0000256" key="11">
    <source>
        <dbReference type="ARBA" id="ARBA00023157"/>
    </source>
</evidence>
<sequence length="448" mass="50340">MKMDYTRLEFLGFIILLQLDLSFALRREEAIAYLQKFGYLQIPLSPRAPNYRPEQLAEALRTFQKATNLPVSRRLDAATMRMMEKPRCGLEDSFNDKILRYRIMGKWKKKQLTYRVYNFASDLGEGKTRSAIQNAFTYWGEVSPLRFREIQSGKADIKISFHRKDKSCPVPFDGRGHVLAHADAPESGLIHFDADELWTEGRSSGSNLRIVAAHEVGHALGLGHSQHYSALMGPVYGGYRSNFKLHPDDIQGIQALYGKPQSSSPAAAPGGSAPDLCKVTLDAIMSGPKGQMYLFSGQFVWTRSGSVSASVSGPVLISALWKELPGGLSAAVYSPRTSKSYFIKGDKVWRYSGFRIDHGFPRRLNNLPANIDSAFYSSKHKKLVFLKGSGYWEWDEIKPGNFKSYPLQISQLFKELPVTPTPPSRGPTTRFTCSKDRKFGKSTRTSRR</sequence>
<feature type="binding site" evidence="14">
    <location>
        <position position="174"/>
    </location>
    <ligand>
        <name>Ca(2+)</name>
        <dbReference type="ChEBI" id="CHEBI:29108"/>
        <label>3</label>
    </ligand>
</feature>
<feature type="binding site" evidence="14">
    <location>
        <position position="193"/>
    </location>
    <ligand>
        <name>Ca(2+)</name>
        <dbReference type="ChEBI" id="CHEBI:29108"/>
        <label>3</label>
    </ligand>
</feature>
<dbReference type="InterPro" id="IPR018487">
    <property type="entry name" value="Hemopexin-like_repeat"/>
</dbReference>
<feature type="binding site" evidence="14">
    <location>
        <position position="122"/>
    </location>
    <ligand>
        <name>Ca(2+)</name>
        <dbReference type="ChEBI" id="CHEBI:29108"/>
        <label>1</label>
    </ligand>
</feature>
<keyword evidence="5" id="KW-0677">Repeat</keyword>
<accession>A0AAW0N3E2</accession>
<dbReference type="SUPFAM" id="SSF47090">
    <property type="entry name" value="PGBD-like"/>
    <property type="match status" value="1"/>
</dbReference>
<dbReference type="AlphaFoldDB" id="A0AAW0N3E2"/>
<dbReference type="PIRSF" id="PIRSF001191">
    <property type="entry name" value="Peptidase_M10A_matrix"/>
    <property type="match status" value="1"/>
</dbReference>
<dbReference type="CDD" id="cd00094">
    <property type="entry name" value="HX"/>
    <property type="match status" value="1"/>
</dbReference>
<evidence type="ECO:0000256" key="12">
    <source>
        <dbReference type="PIRSR" id="PIRSR001191-1"/>
    </source>
</evidence>
<evidence type="ECO:0000256" key="16">
    <source>
        <dbReference type="SAM" id="MobiDB-lite"/>
    </source>
</evidence>
<feature type="region of interest" description="Disordered" evidence="16">
    <location>
        <begin position="418"/>
        <end position="448"/>
    </location>
</feature>
<dbReference type="GO" id="GO:0008270">
    <property type="term" value="F:zinc ion binding"/>
    <property type="evidence" value="ECO:0007669"/>
    <property type="project" value="InterPro"/>
</dbReference>
<dbReference type="InterPro" id="IPR006026">
    <property type="entry name" value="Peptidase_Metallo"/>
</dbReference>
<dbReference type="InterPro" id="IPR033739">
    <property type="entry name" value="M10A_MMP"/>
</dbReference>
<evidence type="ECO:0000256" key="15">
    <source>
        <dbReference type="PROSITE-ProRule" id="PRU01011"/>
    </source>
</evidence>
<dbReference type="PANTHER" id="PTHR10201">
    <property type="entry name" value="MATRIX METALLOPROTEINASE"/>
    <property type="match status" value="1"/>
</dbReference>
<evidence type="ECO:0000313" key="20">
    <source>
        <dbReference type="Proteomes" id="UP001460270"/>
    </source>
</evidence>
<dbReference type="SMART" id="SM00120">
    <property type="entry name" value="HX"/>
    <property type="match status" value="3"/>
</dbReference>
<keyword evidence="4 17" id="KW-0732">Signal</keyword>
<dbReference type="InterPro" id="IPR002477">
    <property type="entry name" value="Peptidoglycan-bd-like"/>
</dbReference>
<keyword evidence="20" id="KW-1185">Reference proteome</keyword>
<feature type="binding site" evidence="14">
    <location>
        <position position="284"/>
    </location>
    <ligand>
        <name>Ca(2+)</name>
        <dbReference type="ChEBI" id="CHEBI:29108"/>
        <label>5</label>
    </ligand>
</feature>
<dbReference type="PRINTS" id="PR00138">
    <property type="entry name" value="MATRIXIN"/>
</dbReference>
<dbReference type="InterPro" id="IPR024079">
    <property type="entry name" value="MetalloPept_cat_dom_sf"/>
</dbReference>
<keyword evidence="7 13" id="KW-0862">Zinc</keyword>
<evidence type="ECO:0000256" key="2">
    <source>
        <dbReference type="ARBA" id="ARBA00022670"/>
    </source>
</evidence>
<dbReference type="GO" id="GO:0004222">
    <property type="term" value="F:metalloendopeptidase activity"/>
    <property type="evidence" value="ECO:0007669"/>
    <property type="project" value="InterPro"/>
</dbReference>
<dbReference type="GO" id="GO:0006508">
    <property type="term" value="P:proteolysis"/>
    <property type="evidence" value="ECO:0007669"/>
    <property type="project" value="UniProtKB-KW"/>
</dbReference>
<keyword evidence="11" id="KW-1015">Disulfide bond</keyword>
<evidence type="ECO:0000256" key="14">
    <source>
        <dbReference type="PIRSR" id="PIRSR621190-2"/>
    </source>
</evidence>
<dbReference type="GO" id="GO:0030574">
    <property type="term" value="P:collagen catabolic process"/>
    <property type="evidence" value="ECO:0007669"/>
    <property type="project" value="TreeGrafter"/>
</dbReference>
<evidence type="ECO:0000256" key="8">
    <source>
        <dbReference type="ARBA" id="ARBA00022837"/>
    </source>
</evidence>
<keyword evidence="3 13" id="KW-0479">Metal-binding</keyword>
<evidence type="ECO:0000256" key="10">
    <source>
        <dbReference type="ARBA" id="ARBA00023145"/>
    </source>
</evidence>
<dbReference type="SUPFAM" id="SSF55486">
    <property type="entry name" value="Metalloproteases ('zincins'), catalytic domain"/>
    <property type="match status" value="1"/>
</dbReference>
<keyword evidence="6" id="KW-0378">Hydrolase</keyword>
<dbReference type="SMART" id="SM00235">
    <property type="entry name" value="ZnMc"/>
    <property type="match status" value="1"/>
</dbReference>
<feature type="binding site" evidence="14">
    <location>
        <position position="181"/>
    </location>
    <ligand>
        <name>Zn(2+)</name>
        <dbReference type="ChEBI" id="CHEBI:29105"/>
        <label>1</label>
    </ligand>
</feature>
<dbReference type="GO" id="GO:0030198">
    <property type="term" value="P:extracellular matrix organization"/>
    <property type="evidence" value="ECO:0007669"/>
    <property type="project" value="TreeGrafter"/>
</dbReference>
<dbReference type="FunFam" id="3.40.390.10:FF:000091">
    <property type="entry name" value="Matrix metalloproteinase-16-like Protein"/>
    <property type="match status" value="1"/>
</dbReference>
<dbReference type="Pfam" id="PF00045">
    <property type="entry name" value="Hemopexin"/>
    <property type="match status" value="2"/>
</dbReference>
<feature type="binding site" evidence="13">
    <location>
        <position position="214"/>
    </location>
    <ligand>
        <name>Zn(2+)</name>
        <dbReference type="ChEBI" id="CHEBI:29105"/>
        <label>2</label>
        <note>catalytic</note>
    </ligand>
</feature>
<protein>
    <recommendedName>
        <fullName evidence="18">Peptidase metallopeptidase domain-containing protein</fullName>
    </recommendedName>
</protein>
<feature type="binding site" evidence="13">
    <location>
        <position position="218"/>
    </location>
    <ligand>
        <name>Zn(2+)</name>
        <dbReference type="ChEBI" id="CHEBI:29105"/>
        <label>2</label>
        <note>catalytic</note>
    </ligand>
</feature>
<keyword evidence="8 14" id="KW-0106">Calcium</keyword>
<comment type="cofactor">
    <cofactor evidence="14">
        <name>Zn(2+)</name>
        <dbReference type="ChEBI" id="CHEBI:29105"/>
    </cofactor>
    <text evidence="14">Binds 2 Zn(2+) ions per subunit.</text>
</comment>
<dbReference type="SUPFAM" id="SSF50923">
    <property type="entry name" value="Hemopexin-like domain"/>
    <property type="match status" value="1"/>
</dbReference>
<evidence type="ECO:0000256" key="17">
    <source>
        <dbReference type="SAM" id="SignalP"/>
    </source>
</evidence>
<dbReference type="InterPro" id="IPR036375">
    <property type="entry name" value="Hemopexin-like_dom_sf"/>
</dbReference>
<feature type="binding site" evidence="14">
    <location>
        <position position="191"/>
    </location>
    <ligand>
        <name>Zn(2+)</name>
        <dbReference type="ChEBI" id="CHEBI:29105"/>
        <label>1</label>
    </ligand>
</feature>
<dbReference type="InterPro" id="IPR000585">
    <property type="entry name" value="Hemopexin-like_dom"/>
</dbReference>
<comment type="cofactor">
    <cofactor evidence="14">
        <name>Ca(2+)</name>
        <dbReference type="ChEBI" id="CHEBI:29108"/>
    </cofactor>
    <text evidence="14">Can bind about 5 Ca(2+) ions per subunit.</text>
</comment>
<organism evidence="19 20">
    <name type="scientific">Mugilogobius chulae</name>
    <name type="common">yellowstripe goby</name>
    <dbReference type="NCBI Taxonomy" id="88201"/>
    <lineage>
        <taxon>Eukaryota</taxon>
        <taxon>Metazoa</taxon>
        <taxon>Chordata</taxon>
        <taxon>Craniata</taxon>
        <taxon>Vertebrata</taxon>
        <taxon>Euteleostomi</taxon>
        <taxon>Actinopterygii</taxon>
        <taxon>Neopterygii</taxon>
        <taxon>Teleostei</taxon>
        <taxon>Neoteleostei</taxon>
        <taxon>Acanthomorphata</taxon>
        <taxon>Gobiaria</taxon>
        <taxon>Gobiiformes</taxon>
        <taxon>Gobioidei</taxon>
        <taxon>Gobiidae</taxon>
        <taxon>Gobionellinae</taxon>
        <taxon>Mugilogobius</taxon>
    </lineage>
</organism>
<dbReference type="Gene3D" id="2.110.10.10">
    <property type="entry name" value="Hemopexin-like domain"/>
    <property type="match status" value="1"/>
</dbReference>
<feature type="repeat" description="Hemopexin" evidence="15">
    <location>
        <begin position="278"/>
        <end position="324"/>
    </location>
</feature>
<dbReference type="InterPro" id="IPR018486">
    <property type="entry name" value="Hemopexin_CS"/>
</dbReference>
<keyword evidence="9" id="KW-0482">Metalloprotease</keyword>
<feature type="active site" evidence="12">
    <location>
        <position position="215"/>
    </location>
</feature>
<dbReference type="Proteomes" id="UP001460270">
    <property type="component" value="Unassembled WGS sequence"/>
</dbReference>
<dbReference type="InterPro" id="IPR036365">
    <property type="entry name" value="PGBD-like_sf"/>
</dbReference>
<gene>
    <name evidence="19" type="ORF">WMY93_027526</name>
</gene>
<feature type="chain" id="PRO_5043765864" description="Peptidase metallopeptidase domain-containing protein" evidence="17">
    <location>
        <begin position="25"/>
        <end position="448"/>
    </location>
</feature>
<evidence type="ECO:0000256" key="3">
    <source>
        <dbReference type="ARBA" id="ARBA00022723"/>
    </source>
</evidence>
<feature type="binding site" description="in inhibited form" evidence="14">
    <location>
        <position position="88"/>
    </location>
    <ligand>
        <name>Zn(2+)</name>
        <dbReference type="ChEBI" id="CHEBI:29105"/>
        <label>2</label>
        <note>catalytic</note>
    </ligand>
</feature>
<dbReference type="PANTHER" id="PTHR10201:SF166">
    <property type="entry name" value="MATRIX METALLOPROTEINASE-19"/>
    <property type="match status" value="1"/>
</dbReference>
<evidence type="ECO:0000256" key="1">
    <source>
        <dbReference type="ARBA" id="ARBA00010370"/>
    </source>
</evidence>
<keyword evidence="2" id="KW-0645">Protease</keyword>
<evidence type="ECO:0000256" key="5">
    <source>
        <dbReference type="ARBA" id="ARBA00022737"/>
    </source>
</evidence>
<feature type="binding site" evidence="14">
    <location>
        <position position="196"/>
    </location>
    <ligand>
        <name>Ca(2+)</name>
        <dbReference type="ChEBI" id="CHEBI:29108"/>
        <label>1</label>
    </ligand>
</feature>
<dbReference type="InterPro" id="IPR021190">
    <property type="entry name" value="Pept_M10A"/>
</dbReference>
<comment type="caution">
    <text evidence="19">The sequence shown here is derived from an EMBL/GenBank/DDBJ whole genome shotgun (WGS) entry which is preliminary data.</text>
</comment>
<dbReference type="CDD" id="cd04278">
    <property type="entry name" value="ZnMc_MMP"/>
    <property type="match status" value="1"/>
</dbReference>
<feature type="binding site" evidence="14">
    <location>
        <position position="173"/>
    </location>
    <ligand>
        <name>Ca(2+)</name>
        <dbReference type="ChEBI" id="CHEBI:29108"/>
        <label>3</label>
    </ligand>
</feature>
<feature type="repeat" description="Hemopexin" evidence="15">
    <location>
        <begin position="368"/>
        <end position="416"/>
    </location>
</feature>